<keyword evidence="3" id="KW-0805">Transcription regulation</keyword>
<accession>A0A5C4TCK0</accession>
<dbReference type="SUPFAM" id="SSF48452">
    <property type="entry name" value="TPR-like"/>
    <property type="match status" value="1"/>
</dbReference>
<comment type="caution">
    <text evidence="10">The sequence shown here is derived from an EMBL/GenBank/DDBJ whole genome shotgun (WGS) entry which is preliminary data.</text>
</comment>
<dbReference type="SUPFAM" id="SSF46894">
    <property type="entry name" value="C-terminal effector domain of the bipartite response regulators"/>
    <property type="match status" value="1"/>
</dbReference>
<feature type="modified residue" description="4-aspartylphosphate" evidence="6">
    <location>
        <position position="53"/>
    </location>
</feature>
<dbReference type="SMART" id="SM00448">
    <property type="entry name" value="REC"/>
    <property type="match status" value="1"/>
</dbReference>
<evidence type="ECO:0000256" key="1">
    <source>
        <dbReference type="ARBA" id="ARBA00005820"/>
    </source>
</evidence>
<dbReference type="InterPro" id="IPR051677">
    <property type="entry name" value="AfsR-DnrI-RedD_regulator"/>
</dbReference>
<evidence type="ECO:0000259" key="8">
    <source>
        <dbReference type="PROSITE" id="PS50110"/>
    </source>
</evidence>
<name>A0A5C4TCK0_9BACL</name>
<evidence type="ECO:0000259" key="9">
    <source>
        <dbReference type="PROSITE" id="PS51755"/>
    </source>
</evidence>
<dbReference type="InterPro" id="IPR011990">
    <property type="entry name" value="TPR-like_helical_dom_sf"/>
</dbReference>
<dbReference type="InterPro" id="IPR001867">
    <property type="entry name" value="OmpR/PhoB-type_DNA-bd"/>
</dbReference>
<dbReference type="AlphaFoldDB" id="A0A5C4TCK0"/>
<evidence type="ECO:0000256" key="6">
    <source>
        <dbReference type="PROSITE-ProRule" id="PRU00169"/>
    </source>
</evidence>
<keyword evidence="11" id="KW-1185">Reference proteome</keyword>
<dbReference type="PROSITE" id="PS50110">
    <property type="entry name" value="RESPONSE_REGULATORY"/>
    <property type="match status" value="1"/>
</dbReference>
<dbReference type="GO" id="GO:0003677">
    <property type="term" value="F:DNA binding"/>
    <property type="evidence" value="ECO:0007669"/>
    <property type="project" value="UniProtKB-UniRule"/>
</dbReference>
<dbReference type="Proteomes" id="UP000307943">
    <property type="component" value="Unassembled WGS sequence"/>
</dbReference>
<dbReference type="GO" id="GO:0000160">
    <property type="term" value="P:phosphorelay signal transduction system"/>
    <property type="evidence" value="ECO:0007669"/>
    <property type="project" value="UniProtKB-KW"/>
</dbReference>
<dbReference type="PANTHER" id="PTHR35807:SF2">
    <property type="entry name" value="TRANSCRIPTIONAL ACTIVATOR DOMAIN"/>
    <property type="match status" value="1"/>
</dbReference>
<feature type="DNA-binding region" description="OmpR/PhoB-type" evidence="7">
    <location>
        <begin position="127"/>
        <end position="229"/>
    </location>
</feature>
<dbReference type="InterPro" id="IPR005158">
    <property type="entry name" value="BTAD"/>
</dbReference>
<evidence type="ECO:0000256" key="3">
    <source>
        <dbReference type="ARBA" id="ARBA00023015"/>
    </source>
</evidence>
<dbReference type="GO" id="GO:0006355">
    <property type="term" value="P:regulation of DNA-templated transcription"/>
    <property type="evidence" value="ECO:0007669"/>
    <property type="project" value="InterPro"/>
</dbReference>
<reference evidence="10 11" key="1">
    <citation type="submission" date="2019-05" db="EMBL/GenBank/DDBJ databases">
        <title>We sequenced the genome of Paenibacillus hemerocallicola KCTC 33185 for further insight into its adaptation and study the phylogeny of Paenibacillus.</title>
        <authorList>
            <person name="Narsing Rao M.P."/>
        </authorList>
    </citation>
    <scope>NUCLEOTIDE SEQUENCE [LARGE SCALE GENOMIC DNA]</scope>
    <source>
        <strain evidence="10 11">KCTC 33185</strain>
    </source>
</reference>
<keyword evidence="2" id="KW-0902">Two-component regulatory system</keyword>
<evidence type="ECO:0000313" key="10">
    <source>
        <dbReference type="EMBL" id="TNJ66217.1"/>
    </source>
</evidence>
<dbReference type="OrthoDB" id="3190595at2"/>
<evidence type="ECO:0000256" key="2">
    <source>
        <dbReference type="ARBA" id="ARBA00023012"/>
    </source>
</evidence>
<evidence type="ECO:0000256" key="7">
    <source>
        <dbReference type="PROSITE-ProRule" id="PRU01091"/>
    </source>
</evidence>
<keyword evidence="5" id="KW-0804">Transcription</keyword>
<keyword evidence="6" id="KW-0597">Phosphoprotein</keyword>
<dbReference type="EMBL" id="VDCQ01000012">
    <property type="protein sequence ID" value="TNJ66217.1"/>
    <property type="molecule type" value="Genomic_DNA"/>
</dbReference>
<dbReference type="Pfam" id="PF03704">
    <property type="entry name" value="BTAD"/>
    <property type="match status" value="1"/>
</dbReference>
<sequence>MKVILVDDERLALMKLEKMLLELGDCEVIGTFRSAEQAMEQIGSLQPDVVFLDIHMPGMNGLQAIEAMRAIVPETEIVLATAHEEYALKAFGLDVLDYVMKPIGRERLKHTVQRLQKRITSRPATEPPQTSAHIHCLGMLRMQSPNGQPQVLSWRTAKIKELFSYLLHQRNKRVSMDSLIELLWPELDEEKGRMNLHTCIYQLRRTLKESIGESYVTIRYSSSGYILETKQVWIDAVEWERQLHRLPPMSVQQLMRHQKQFDLYDGVYFGEDRYSWAEIERQRLHVLWSQHAERLAQFYSEQGMDTEAISVYFRMQQLDPLLEQSYIGLMNLYAGLKDMDAFEAQYNLAIKVIREEAGAAPGPEITACYQRWKYADSAIS</sequence>
<dbReference type="Gene3D" id="3.40.50.2300">
    <property type="match status" value="1"/>
</dbReference>
<comment type="similarity">
    <text evidence="1">Belongs to the AfsR/DnrI/RedD regulatory family.</text>
</comment>
<dbReference type="PANTHER" id="PTHR35807">
    <property type="entry name" value="TRANSCRIPTIONAL REGULATOR REDD-RELATED"/>
    <property type="match status" value="1"/>
</dbReference>
<organism evidence="10 11">
    <name type="scientific">Paenibacillus hemerocallicola</name>
    <dbReference type="NCBI Taxonomy" id="1172614"/>
    <lineage>
        <taxon>Bacteria</taxon>
        <taxon>Bacillati</taxon>
        <taxon>Bacillota</taxon>
        <taxon>Bacilli</taxon>
        <taxon>Bacillales</taxon>
        <taxon>Paenibacillaceae</taxon>
        <taxon>Paenibacillus</taxon>
    </lineage>
</organism>
<feature type="domain" description="Response regulatory" evidence="8">
    <location>
        <begin position="2"/>
        <end position="116"/>
    </location>
</feature>
<feature type="domain" description="OmpR/PhoB-type" evidence="9">
    <location>
        <begin position="127"/>
        <end position="229"/>
    </location>
</feature>
<dbReference type="SMART" id="SM01043">
    <property type="entry name" value="BTAD"/>
    <property type="match status" value="1"/>
</dbReference>
<evidence type="ECO:0000313" key="11">
    <source>
        <dbReference type="Proteomes" id="UP000307943"/>
    </source>
</evidence>
<proteinExistence type="inferred from homology"/>
<evidence type="ECO:0000256" key="4">
    <source>
        <dbReference type="ARBA" id="ARBA00023125"/>
    </source>
</evidence>
<dbReference type="RefSeq" id="WP_139602269.1">
    <property type="nucleotide sequence ID" value="NZ_VDCQ01000012.1"/>
</dbReference>
<dbReference type="InterPro" id="IPR011006">
    <property type="entry name" value="CheY-like_superfamily"/>
</dbReference>
<dbReference type="Pfam" id="PF00072">
    <property type="entry name" value="Response_reg"/>
    <property type="match status" value="1"/>
</dbReference>
<keyword evidence="4 7" id="KW-0238">DNA-binding</keyword>
<dbReference type="InterPro" id="IPR001789">
    <property type="entry name" value="Sig_transdc_resp-reg_receiver"/>
</dbReference>
<dbReference type="Gene3D" id="1.10.10.10">
    <property type="entry name" value="Winged helix-like DNA-binding domain superfamily/Winged helix DNA-binding domain"/>
    <property type="match status" value="1"/>
</dbReference>
<dbReference type="SUPFAM" id="SSF52172">
    <property type="entry name" value="CheY-like"/>
    <property type="match status" value="1"/>
</dbReference>
<evidence type="ECO:0000256" key="5">
    <source>
        <dbReference type="ARBA" id="ARBA00023163"/>
    </source>
</evidence>
<dbReference type="InterPro" id="IPR036388">
    <property type="entry name" value="WH-like_DNA-bd_sf"/>
</dbReference>
<dbReference type="InterPro" id="IPR016032">
    <property type="entry name" value="Sig_transdc_resp-reg_C-effctor"/>
</dbReference>
<dbReference type="Gene3D" id="1.25.40.10">
    <property type="entry name" value="Tetratricopeptide repeat domain"/>
    <property type="match status" value="1"/>
</dbReference>
<gene>
    <name evidence="10" type="ORF">FE784_11115</name>
</gene>
<dbReference type="SMART" id="SM00862">
    <property type="entry name" value="Trans_reg_C"/>
    <property type="match status" value="1"/>
</dbReference>
<protein>
    <submittedName>
        <fullName evidence="10">Response regulator</fullName>
    </submittedName>
</protein>
<dbReference type="PROSITE" id="PS51755">
    <property type="entry name" value="OMPR_PHOB"/>
    <property type="match status" value="1"/>
</dbReference>